<evidence type="ECO:0000313" key="10">
    <source>
        <dbReference type="EMBL" id="KAH0820859.1"/>
    </source>
</evidence>
<evidence type="ECO:0000256" key="7">
    <source>
        <dbReference type="ARBA" id="ARBA00023224"/>
    </source>
</evidence>
<keyword evidence="6 8" id="KW-0675">Receptor</keyword>
<dbReference type="GO" id="GO:0007165">
    <property type="term" value="P:signal transduction"/>
    <property type="evidence" value="ECO:0007669"/>
    <property type="project" value="UniProtKB-KW"/>
</dbReference>
<dbReference type="GO" id="GO:0008049">
    <property type="term" value="P:male courtship behavior"/>
    <property type="evidence" value="ECO:0007669"/>
    <property type="project" value="TreeGrafter"/>
</dbReference>
<keyword evidence="3 8" id="KW-0812">Transmembrane</keyword>
<dbReference type="AlphaFoldDB" id="A0A8J6HU35"/>
<dbReference type="InterPro" id="IPR013604">
    <property type="entry name" value="7TM_chemorcpt"/>
</dbReference>
<dbReference type="EMBL" id="JABDTM020010552">
    <property type="protein sequence ID" value="KAH0820859.1"/>
    <property type="molecule type" value="Genomic_DNA"/>
</dbReference>
<reference evidence="10" key="1">
    <citation type="journal article" date="2020" name="J Insects Food Feed">
        <title>The yellow mealworm (Tenebrio molitor) genome: a resource for the emerging insects as food and feed industry.</title>
        <authorList>
            <person name="Eriksson T."/>
            <person name="Andere A."/>
            <person name="Kelstrup H."/>
            <person name="Emery V."/>
            <person name="Picard C."/>
        </authorList>
    </citation>
    <scope>NUCLEOTIDE SEQUENCE</scope>
    <source>
        <strain evidence="10">Stoneville</strain>
        <tissue evidence="10">Whole head</tissue>
    </source>
</reference>
<organism evidence="10 11">
    <name type="scientific">Tenebrio molitor</name>
    <name type="common">Yellow mealworm beetle</name>
    <dbReference type="NCBI Taxonomy" id="7067"/>
    <lineage>
        <taxon>Eukaryota</taxon>
        <taxon>Metazoa</taxon>
        <taxon>Ecdysozoa</taxon>
        <taxon>Arthropoda</taxon>
        <taxon>Hexapoda</taxon>
        <taxon>Insecta</taxon>
        <taxon>Pterygota</taxon>
        <taxon>Neoptera</taxon>
        <taxon>Endopterygota</taxon>
        <taxon>Coleoptera</taxon>
        <taxon>Polyphaga</taxon>
        <taxon>Cucujiformia</taxon>
        <taxon>Tenebrionidae</taxon>
        <taxon>Tenebrio</taxon>
    </lineage>
</organism>
<proteinExistence type="inferred from homology"/>
<comment type="similarity">
    <text evidence="8">Belongs to the insect chemoreceptor superfamily. Gustatory receptor (GR) family.</text>
</comment>
<feature type="transmembrane region" description="Helical" evidence="8">
    <location>
        <begin position="157"/>
        <end position="179"/>
    </location>
</feature>
<keyword evidence="11" id="KW-1185">Reference proteome</keyword>
<evidence type="ECO:0000256" key="2">
    <source>
        <dbReference type="ARBA" id="ARBA00022475"/>
    </source>
</evidence>
<keyword evidence="7 8" id="KW-0807">Transducer</keyword>
<dbReference type="GO" id="GO:0043025">
    <property type="term" value="C:neuronal cell body"/>
    <property type="evidence" value="ECO:0007669"/>
    <property type="project" value="TreeGrafter"/>
</dbReference>
<evidence type="ECO:0000256" key="4">
    <source>
        <dbReference type="ARBA" id="ARBA00022989"/>
    </source>
</evidence>
<keyword evidence="9" id="KW-0732">Signal</keyword>
<comment type="caution">
    <text evidence="8">Lacks conserved residue(s) required for the propagation of feature annotation.</text>
</comment>
<dbReference type="GO" id="GO:0005886">
    <property type="term" value="C:plasma membrane"/>
    <property type="evidence" value="ECO:0007669"/>
    <property type="project" value="UniProtKB-SubCell"/>
</dbReference>
<dbReference type="GO" id="GO:0030424">
    <property type="term" value="C:axon"/>
    <property type="evidence" value="ECO:0007669"/>
    <property type="project" value="TreeGrafter"/>
</dbReference>
<evidence type="ECO:0000313" key="11">
    <source>
        <dbReference type="Proteomes" id="UP000719412"/>
    </source>
</evidence>
<dbReference type="GO" id="GO:0050909">
    <property type="term" value="P:sensory perception of taste"/>
    <property type="evidence" value="ECO:0007669"/>
    <property type="project" value="InterPro"/>
</dbReference>
<comment type="caution">
    <text evidence="10">The sequence shown here is derived from an EMBL/GenBank/DDBJ whole genome shotgun (WGS) entry which is preliminary data.</text>
</comment>
<evidence type="ECO:0000256" key="5">
    <source>
        <dbReference type="ARBA" id="ARBA00023136"/>
    </source>
</evidence>
<gene>
    <name evidence="10" type="ORF">GEV33_001932</name>
</gene>
<comment type="function">
    <text evidence="8">Gustatory receptor which mediates acceptance or avoidance behavior, depending on its substrates.</text>
</comment>
<keyword evidence="2 8" id="KW-1003">Cell membrane</keyword>
<protein>
    <recommendedName>
        <fullName evidence="8">Gustatory receptor</fullName>
    </recommendedName>
</protein>
<evidence type="ECO:0000256" key="8">
    <source>
        <dbReference type="RuleBase" id="RU363108"/>
    </source>
</evidence>
<feature type="transmembrane region" description="Helical" evidence="8">
    <location>
        <begin position="53"/>
        <end position="75"/>
    </location>
</feature>
<dbReference type="GO" id="GO:0007635">
    <property type="term" value="P:chemosensory behavior"/>
    <property type="evidence" value="ECO:0007669"/>
    <property type="project" value="TreeGrafter"/>
</dbReference>
<accession>A0A8J6HU35</accession>
<reference evidence="10" key="2">
    <citation type="submission" date="2021-08" db="EMBL/GenBank/DDBJ databases">
        <authorList>
            <person name="Eriksson T."/>
        </authorList>
    </citation>
    <scope>NUCLEOTIDE SEQUENCE</scope>
    <source>
        <strain evidence="10">Stoneville</strain>
        <tissue evidence="10">Whole head</tissue>
    </source>
</reference>
<dbReference type="Pfam" id="PF08395">
    <property type="entry name" value="7tm_7"/>
    <property type="match status" value="1"/>
</dbReference>
<dbReference type="PANTHER" id="PTHR21143">
    <property type="entry name" value="INVERTEBRATE GUSTATORY RECEPTOR"/>
    <property type="match status" value="1"/>
</dbReference>
<name>A0A8J6HU35_TENMO</name>
<evidence type="ECO:0000256" key="3">
    <source>
        <dbReference type="ARBA" id="ARBA00022692"/>
    </source>
</evidence>
<feature type="signal peptide" evidence="9">
    <location>
        <begin position="1"/>
        <end position="18"/>
    </location>
</feature>
<feature type="transmembrane region" description="Helical" evidence="8">
    <location>
        <begin position="191"/>
        <end position="215"/>
    </location>
</feature>
<evidence type="ECO:0000256" key="6">
    <source>
        <dbReference type="ARBA" id="ARBA00023170"/>
    </source>
</evidence>
<keyword evidence="5 8" id="KW-0472">Membrane</keyword>
<feature type="chain" id="PRO_5035157037" description="Gustatory receptor" evidence="9">
    <location>
        <begin position="19"/>
        <end position="292"/>
    </location>
</feature>
<dbReference type="GO" id="GO:0030425">
    <property type="term" value="C:dendrite"/>
    <property type="evidence" value="ECO:0007669"/>
    <property type="project" value="TreeGrafter"/>
</dbReference>
<evidence type="ECO:0000256" key="1">
    <source>
        <dbReference type="ARBA" id="ARBA00004651"/>
    </source>
</evidence>
<dbReference type="PANTHER" id="PTHR21143:SF104">
    <property type="entry name" value="GUSTATORY RECEPTOR 8A-RELATED"/>
    <property type="match status" value="1"/>
</dbReference>
<comment type="subcellular location">
    <subcellularLocation>
        <location evidence="1 8">Cell membrane</location>
        <topology evidence="1 8">Multi-pass membrane protein</topology>
    </subcellularLocation>
</comment>
<dbReference type="Proteomes" id="UP000719412">
    <property type="component" value="Unassembled WGS sequence"/>
</dbReference>
<keyword evidence="4 8" id="KW-1133">Transmembrane helix</keyword>
<evidence type="ECO:0000256" key="9">
    <source>
        <dbReference type="SAM" id="SignalP"/>
    </source>
</evidence>
<sequence length="292" mass="34531">MIVCLLTDIALLSIYVTAVTDVTFRKRDHWFKLMKNLKLIHLSDNSVRSMKNYITFLVGNGIYIVVMGFTTFSWYELQGARYFREFSCTMILMYAKCLQKLILYVILKMIAGKYHSLSQQLRSLTAKSKTQRIVVVLRRIKYFIEVLKDTMNIFNGMFGWLITLILTFTFLHLLNYLDYLFITISNLDEMFIVKCIIADIMNLVFDFVSTVYLIFLCDDVVKEAEDLLEISCRLRWNLGNLTSEEKRDLYWFTDFLRDNFPKFSAARFFHIDRSTTQKLLQEYLGSDLSEIR</sequence>